<comment type="caution">
    <text evidence="3">The sequence shown here is derived from an EMBL/GenBank/DDBJ whole genome shotgun (WGS) entry which is preliminary data.</text>
</comment>
<feature type="domain" description="Endonuclease/exonuclease/phosphatase" evidence="2">
    <location>
        <begin position="19"/>
        <end position="254"/>
    </location>
</feature>
<reference evidence="4" key="1">
    <citation type="journal article" date="2019" name="Int. J. Syst. Evol. Microbiol.">
        <title>The Global Catalogue of Microorganisms (GCM) 10K type strain sequencing project: providing services to taxonomists for standard genome sequencing and annotation.</title>
        <authorList>
            <consortium name="The Broad Institute Genomics Platform"/>
            <consortium name="The Broad Institute Genome Sequencing Center for Infectious Disease"/>
            <person name="Wu L."/>
            <person name="Ma J."/>
        </authorList>
    </citation>
    <scope>NUCLEOTIDE SEQUENCE [LARGE SCALE GENOMIC DNA]</scope>
    <source>
        <strain evidence="4">KACC 14058</strain>
    </source>
</reference>
<dbReference type="EMBL" id="JBHSDV010000004">
    <property type="protein sequence ID" value="MFC4388719.1"/>
    <property type="molecule type" value="Genomic_DNA"/>
</dbReference>
<dbReference type="RefSeq" id="WP_390199960.1">
    <property type="nucleotide sequence ID" value="NZ_JBHSDV010000004.1"/>
</dbReference>
<keyword evidence="1" id="KW-0378">Hydrolase</keyword>
<evidence type="ECO:0000313" key="3">
    <source>
        <dbReference type="EMBL" id="MFC4388719.1"/>
    </source>
</evidence>
<dbReference type="Gene3D" id="3.60.10.10">
    <property type="entry name" value="Endonuclease/exonuclease/phosphatase"/>
    <property type="match status" value="1"/>
</dbReference>
<proteinExistence type="predicted"/>
<evidence type="ECO:0000256" key="1">
    <source>
        <dbReference type="ARBA" id="ARBA00022801"/>
    </source>
</evidence>
<keyword evidence="3" id="KW-0540">Nuclease</keyword>
<organism evidence="3 4">
    <name type="scientific">Gracilibacillus marinus</name>
    <dbReference type="NCBI Taxonomy" id="630535"/>
    <lineage>
        <taxon>Bacteria</taxon>
        <taxon>Bacillati</taxon>
        <taxon>Bacillota</taxon>
        <taxon>Bacilli</taxon>
        <taxon>Bacillales</taxon>
        <taxon>Bacillaceae</taxon>
        <taxon>Gracilibacillus</taxon>
    </lineage>
</organism>
<keyword evidence="4" id="KW-1185">Reference proteome</keyword>
<evidence type="ECO:0000259" key="2">
    <source>
        <dbReference type="Pfam" id="PF03372"/>
    </source>
</evidence>
<dbReference type="InterPro" id="IPR036691">
    <property type="entry name" value="Endo/exonu/phosph_ase_sf"/>
</dbReference>
<dbReference type="InterPro" id="IPR051547">
    <property type="entry name" value="TDP2-like"/>
</dbReference>
<gene>
    <name evidence="3" type="ORF">ACFOZ1_13040</name>
</gene>
<dbReference type="GO" id="GO:0004519">
    <property type="term" value="F:endonuclease activity"/>
    <property type="evidence" value="ECO:0007669"/>
    <property type="project" value="UniProtKB-KW"/>
</dbReference>
<evidence type="ECO:0000313" key="4">
    <source>
        <dbReference type="Proteomes" id="UP001595880"/>
    </source>
</evidence>
<dbReference type="PANTHER" id="PTHR15822:SF23">
    <property type="entry name" value="ENDONUCLEASE_EXONUCLEASE_PHOSPHATASE FAMILY PROTEIN"/>
    <property type="match status" value="1"/>
</dbReference>
<dbReference type="CDD" id="cd09079">
    <property type="entry name" value="RgfB-like"/>
    <property type="match status" value="1"/>
</dbReference>
<protein>
    <submittedName>
        <fullName evidence="3">Endonuclease/exonuclease/phosphatase family protein</fullName>
    </submittedName>
</protein>
<accession>A0ABV8VX18</accession>
<dbReference type="PANTHER" id="PTHR15822">
    <property type="entry name" value="TRAF AND TNF RECEPTOR-ASSOCIATED PROTEIN"/>
    <property type="match status" value="1"/>
</dbReference>
<sequence>MRLLTLNCHSWQEENQLEKIEYLAKVIADHQYDVIALQEVSQTEMSPIVYDNVKQDNYGHVLVERVNHLSKEKYVLKWTPSHRAYDVYEEGVAILTKHQIEDVETTILSKSDNFDFWKTRASLVVDILIDNERITFVSCHIGWWKDEEEPSQFQIDNLLPITSRKHPVFLMGDFNSEASVREEGYDYLLANDIYDTFELAVEKDSGITVPGSIAGWEASKKSKRIDYIFTNQPIKVQSSKVIFNEENHMVISDHYGVEITI</sequence>
<dbReference type="InterPro" id="IPR005135">
    <property type="entry name" value="Endo/exonuclease/phosphatase"/>
</dbReference>
<keyword evidence="3" id="KW-0255">Endonuclease</keyword>
<dbReference type="SUPFAM" id="SSF56219">
    <property type="entry name" value="DNase I-like"/>
    <property type="match status" value="1"/>
</dbReference>
<dbReference type="Proteomes" id="UP001595880">
    <property type="component" value="Unassembled WGS sequence"/>
</dbReference>
<dbReference type="Pfam" id="PF03372">
    <property type="entry name" value="Exo_endo_phos"/>
    <property type="match status" value="1"/>
</dbReference>
<name>A0ABV8VX18_9BACI</name>